<dbReference type="InterPro" id="IPR002888">
    <property type="entry name" value="2Fe-2S-bd"/>
</dbReference>
<organism evidence="2 3">
    <name type="scientific">Rhamnusium bicolor</name>
    <dbReference type="NCBI Taxonomy" id="1586634"/>
    <lineage>
        <taxon>Eukaryota</taxon>
        <taxon>Metazoa</taxon>
        <taxon>Ecdysozoa</taxon>
        <taxon>Arthropoda</taxon>
        <taxon>Hexapoda</taxon>
        <taxon>Insecta</taxon>
        <taxon>Pterygota</taxon>
        <taxon>Neoptera</taxon>
        <taxon>Endopterygota</taxon>
        <taxon>Coleoptera</taxon>
        <taxon>Polyphaga</taxon>
        <taxon>Cucujiformia</taxon>
        <taxon>Chrysomeloidea</taxon>
        <taxon>Cerambycidae</taxon>
        <taxon>Lepturinae</taxon>
        <taxon>Rhagiini</taxon>
        <taxon>Rhamnusium</taxon>
    </lineage>
</organism>
<dbReference type="PANTHER" id="PTHR45444">
    <property type="entry name" value="XANTHINE DEHYDROGENASE"/>
    <property type="match status" value="1"/>
</dbReference>
<dbReference type="AlphaFoldDB" id="A0AAV8XDD0"/>
<dbReference type="Pfam" id="PF01799">
    <property type="entry name" value="Fer2_2"/>
    <property type="match status" value="1"/>
</dbReference>
<evidence type="ECO:0000313" key="2">
    <source>
        <dbReference type="EMBL" id="KAJ8936469.1"/>
    </source>
</evidence>
<evidence type="ECO:0000313" key="3">
    <source>
        <dbReference type="Proteomes" id="UP001162156"/>
    </source>
</evidence>
<gene>
    <name evidence="2" type="ORF">NQ314_012331</name>
</gene>
<dbReference type="GO" id="GO:0016491">
    <property type="term" value="F:oxidoreductase activity"/>
    <property type="evidence" value="ECO:0007669"/>
    <property type="project" value="InterPro"/>
</dbReference>
<protein>
    <recommendedName>
        <fullName evidence="1">[2Fe-2S]-binding domain-containing protein</fullName>
    </recommendedName>
</protein>
<dbReference type="Gene3D" id="1.10.150.120">
    <property type="entry name" value="[2Fe-2S]-binding domain"/>
    <property type="match status" value="1"/>
</dbReference>
<dbReference type="GO" id="GO:0005506">
    <property type="term" value="F:iron ion binding"/>
    <property type="evidence" value="ECO:0007669"/>
    <property type="project" value="InterPro"/>
</dbReference>
<comment type="caution">
    <text evidence="2">The sequence shown here is derived from an EMBL/GenBank/DDBJ whole genome shotgun (WGS) entry which is preliminary data.</text>
</comment>
<sequence>NSCLVSIFSCFGWDIYTIEGLGNSESKHTLQNVLTKFNGTQCGYCTPGMIMNMYALQKSFGDVTMRQVENSFWG</sequence>
<dbReference type="EMBL" id="JANEYF010003410">
    <property type="protein sequence ID" value="KAJ8936469.1"/>
    <property type="molecule type" value="Genomic_DNA"/>
</dbReference>
<dbReference type="Proteomes" id="UP001162156">
    <property type="component" value="Unassembled WGS sequence"/>
</dbReference>
<dbReference type="PANTHER" id="PTHR45444:SF3">
    <property type="entry name" value="XANTHINE DEHYDROGENASE"/>
    <property type="match status" value="1"/>
</dbReference>
<proteinExistence type="predicted"/>
<dbReference type="InterPro" id="IPR016208">
    <property type="entry name" value="Ald_Oxase/xanthine_DH-like"/>
</dbReference>
<accession>A0AAV8XDD0</accession>
<feature type="non-terminal residue" evidence="2">
    <location>
        <position position="1"/>
    </location>
</feature>
<name>A0AAV8XDD0_9CUCU</name>
<dbReference type="SUPFAM" id="SSF47741">
    <property type="entry name" value="CO dehydrogenase ISP C-domain like"/>
    <property type="match status" value="1"/>
</dbReference>
<feature type="domain" description="[2Fe-2S]-binding" evidence="1">
    <location>
        <begin position="17"/>
        <end position="60"/>
    </location>
</feature>
<dbReference type="InterPro" id="IPR036884">
    <property type="entry name" value="2Fe-2S-bd_dom_sf"/>
</dbReference>
<reference evidence="2" key="1">
    <citation type="journal article" date="2023" name="Insect Mol. Biol.">
        <title>Genome sequencing provides insights into the evolution of gene families encoding plant cell wall-degrading enzymes in longhorned beetles.</title>
        <authorList>
            <person name="Shin N.R."/>
            <person name="Okamura Y."/>
            <person name="Kirsch R."/>
            <person name="Pauchet Y."/>
        </authorList>
    </citation>
    <scope>NUCLEOTIDE SEQUENCE</scope>
    <source>
        <strain evidence="2">RBIC_L_NR</strain>
    </source>
</reference>
<evidence type="ECO:0000259" key="1">
    <source>
        <dbReference type="Pfam" id="PF01799"/>
    </source>
</evidence>
<keyword evidence="3" id="KW-1185">Reference proteome</keyword>